<protein>
    <submittedName>
        <fullName evidence="1">Uncharacterized protein</fullName>
    </submittedName>
</protein>
<gene>
    <name evidence="1" type="ORF">LCGC14_1138990</name>
</gene>
<dbReference type="EMBL" id="LAZR01005390">
    <property type="protein sequence ID" value="KKN00326.1"/>
    <property type="molecule type" value="Genomic_DNA"/>
</dbReference>
<name>A0A0F9PH30_9ZZZZ</name>
<sequence>MAEQTFAEITDRISQELQDTGNTNWGDPEIKLAIADGLIEVSQYDPYTIVRTFEVETRQGSASATTAGALVDTGVSQFLASDTGKYIFNDDDNTWAEVTAFVSTSQLTLSKDIFTVGETYRMFNKYCWNNRQLNIADEYDNIIDFASVEYPTQRFRRNIVNEQVLSGGRVLELDLMWGPDDTSVTGAEKEVFVEYTTRHRLNAMTDLAASLTGAHAAGVTSLTLGDLTDADTPIQKGELLEIAGIRGIYRATADATISSNAATLAIFPGLESAGENSDVVTFIGSTFTQRIEWVFPQLVAGRLAISKTRLRNDGINKGGSAAADRMREWGERKVEAALRELRKLKKPNQRKEQPDLPYLGRNRVPFFGPGRFG</sequence>
<organism evidence="1">
    <name type="scientific">marine sediment metagenome</name>
    <dbReference type="NCBI Taxonomy" id="412755"/>
    <lineage>
        <taxon>unclassified sequences</taxon>
        <taxon>metagenomes</taxon>
        <taxon>ecological metagenomes</taxon>
    </lineage>
</organism>
<accession>A0A0F9PH30</accession>
<comment type="caution">
    <text evidence="1">The sequence shown here is derived from an EMBL/GenBank/DDBJ whole genome shotgun (WGS) entry which is preliminary data.</text>
</comment>
<evidence type="ECO:0000313" key="1">
    <source>
        <dbReference type="EMBL" id="KKN00326.1"/>
    </source>
</evidence>
<reference evidence="1" key="1">
    <citation type="journal article" date="2015" name="Nature">
        <title>Complex archaea that bridge the gap between prokaryotes and eukaryotes.</title>
        <authorList>
            <person name="Spang A."/>
            <person name="Saw J.H."/>
            <person name="Jorgensen S.L."/>
            <person name="Zaremba-Niedzwiedzka K."/>
            <person name="Martijn J."/>
            <person name="Lind A.E."/>
            <person name="van Eijk R."/>
            <person name="Schleper C."/>
            <person name="Guy L."/>
            <person name="Ettema T.J."/>
        </authorList>
    </citation>
    <scope>NUCLEOTIDE SEQUENCE</scope>
</reference>
<proteinExistence type="predicted"/>
<dbReference type="AlphaFoldDB" id="A0A0F9PH30"/>